<evidence type="ECO:0000256" key="5">
    <source>
        <dbReference type="ARBA" id="ARBA00022801"/>
    </source>
</evidence>
<keyword evidence="7" id="KW-0325">Glycoprotein</keyword>
<dbReference type="AlphaFoldDB" id="A0A9P0E3S3"/>
<evidence type="ECO:0000256" key="4">
    <source>
        <dbReference type="ARBA" id="ARBA00022729"/>
    </source>
</evidence>
<evidence type="ECO:0000256" key="8">
    <source>
        <dbReference type="SAM" id="SignalP"/>
    </source>
</evidence>
<dbReference type="InterPro" id="IPR029033">
    <property type="entry name" value="His_PPase_superfam"/>
</dbReference>
<dbReference type="InterPro" id="IPR033379">
    <property type="entry name" value="Acid_Pase_AS"/>
</dbReference>
<evidence type="ECO:0000256" key="6">
    <source>
        <dbReference type="ARBA" id="ARBA00023157"/>
    </source>
</evidence>
<keyword evidence="5" id="KW-0378">Hydrolase</keyword>
<reference evidence="9" key="1">
    <citation type="submission" date="2022-01" db="EMBL/GenBank/DDBJ databases">
        <authorList>
            <person name="King R."/>
        </authorList>
    </citation>
    <scope>NUCLEOTIDE SEQUENCE</scope>
</reference>
<dbReference type="SUPFAM" id="SSF53254">
    <property type="entry name" value="Phosphoglycerate mutase-like"/>
    <property type="match status" value="1"/>
</dbReference>
<evidence type="ECO:0000256" key="3">
    <source>
        <dbReference type="ARBA" id="ARBA00012646"/>
    </source>
</evidence>
<dbReference type="Pfam" id="PF00328">
    <property type="entry name" value="His_Phos_2"/>
    <property type="match status" value="1"/>
</dbReference>
<evidence type="ECO:0000256" key="7">
    <source>
        <dbReference type="ARBA" id="ARBA00023180"/>
    </source>
</evidence>
<evidence type="ECO:0000313" key="9">
    <source>
        <dbReference type="EMBL" id="CAH1276241.1"/>
    </source>
</evidence>
<evidence type="ECO:0000256" key="2">
    <source>
        <dbReference type="ARBA" id="ARBA00005375"/>
    </source>
</evidence>
<proteinExistence type="inferred from homology"/>
<evidence type="ECO:0000313" key="10">
    <source>
        <dbReference type="Proteomes" id="UP001153709"/>
    </source>
</evidence>
<dbReference type="InterPro" id="IPR050645">
    <property type="entry name" value="Histidine_acid_phosphatase"/>
</dbReference>
<evidence type="ECO:0000256" key="1">
    <source>
        <dbReference type="ARBA" id="ARBA00000032"/>
    </source>
</evidence>
<dbReference type="GO" id="GO:0003993">
    <property type="term" value="F:acid phosphatase activity"/>
    <property type="evidence" value="ECO:0007669"/>
    <property type="project" value="UniProtKB-EC"/>
</dbReference>
<name>A0A9P0E3S3_DIABA</name>
<protein>
    <recommendedName>
        <fullName evidence="3">acid phosphatase</fullName>
        <ecNumber evidence="3">3.1.3.2</ecNumber>
    </recommendedName>
</protein>
<dbReference type="CDD" id="cd07061">
    <property type="entry name" value="HP_HAP_like"/>
    <property type="match status" value="1"/>
</dbReference>
<dbReference type="EC" id="3.1.3.2" evidence="3"/>
<organism evidence="9 10">
    <name type="scientific">Diabrotica balteata</name>
    <name type="common">Banded cucumber beetle</name>
    <dbReference type="NCBI Taxonomy" id="107213"/>
    <lineage>
        <taxon>Eukaryota</taxon>
        <taxon>Metazoa</taxon>
        <taxon>Ecdysozoa</taxon>
        <taxon>Arthropoda</taxon>
        <taxon>Hexapoda</taxon>
        <taxon>Insecta</taxon>
        <taxon>Pterygota</taxon>
        <taxon>Neoptera</taxon>
        <taxon>Endopterygota</taxon>
        <taxon>Coleoptera</taxon>
        <taxon>Polyphaga</taxon>
        <taxon>Cucujiformia</taxon>
        <taxon>Chrysomeloidea</taxon>
        <taxon>Chrysomelidae</taxon>
        <taxon>Galerucinae</taxon>
        <taxon>Diabroticina</taxon>
        <taxon>Diabroticites</taxon>
        <taxon>Diabrotica</taxon>
    </lineage>
</organism>
<keyword evidence="6" id="KW-1015">Disulfide bond</keyword>
<keyword evidence="10" id="KW-1185">Reference proteome</keyword>
<dbReference type="PROSITE" id="PS00616">
    <property type="entry name" value="HIS_ACID_PHOSPHAT_1"/>
    <property type="match status" value="1"/>
</dbReference>
<dbReference type="PANTHER" id="PTHR11567">
    <property type="entry name" value="ACID PHOSPHATASE-RELATED"/>
    <property type="match status" value="1"/>
</dbReference>
<gene>
    <name evidence="9" type="ORF">DIABBA_LOCUS5478</name>
</gene>
<feature type="chain" id="PRO_5040179948" description="acid phosphatase" evidence="8">
    <location>
        <begin position="24"/>
        <end position="390"/>
    </location>
</feature>
<dbReference type="InterPro" id="IPR000560">
    <property type="entry name" value="His_Pase_clade-2"/>
</dbReference>
<keyword evidence="4 8" id="KW-0732">Signal</keyword>
<dbReference type="OrthoDB" id="10257284at2759"/>
<feature type="signal peptide" evidence="8">
    <location>
        <begin position="1"/>
        <end position="23"/>
    </location>
</feature>
<comment type="similarity">
    <text evidence="2">Belongs to the histidine acid phosphatase family.</text>
</comment>
<dbReference type="Gene3D" id="3.40.50.1240">
    <property type="entry name" value="Phosphoglycerate mutase-like"/>
    <property type="match status" value="1"/>
</dbReference>
<comment type="catalytic activity">
    <reaction evidence="1">
        <text>a phosphate monoester + H2O = an alcohol + phosphate</text>
        <dbReference type="Rhea" id="RHEA:15017"/>
        <dbReference type="ChEBI" id="CHEBI:15377"/>
        <dbReference type="ChEBI" id="CHEBI:30879"/>
        <dbReference type="ChEBI" id="CHEBI:43474"/>
        <dbReference type="ChEBI" id="CHEBI:67140"/>
        <dbReference type="EC" id="3.1.3.2"/>
    </reaction>
</comment>
<accession>A0A9P0E3S3</accession>
<sequence>MTNCSNFKFSYLVLVCSFILVVATNDAKTNNSSELVAVAVIFRHGDRSPMASFPTDEYFKESYWPMGFAQLTKKGIQRQYKLGQWLRQKYSGFLNELYFSKDIYVQSSNLDRCLMSASATLAGLYPPKDDQVWNDKLPWQPVPVHVGLETYIRKQDCHKFVKLYAKTLKVYNKVFREKYLQFFENISAHSGFEDVTISNVAAVRSSLYIYKNYNTSFIPEWIGKMDQNTLDFIAGTKYMIPAATPTLTRLSVGVFYNYLFENLDKFIDPSIKDKPQKFMLMATHDTTISPILYGLGLYDIRPIGFSDAFIIELRKHNKGGYFINFLFKSGDKLEHKVLKECEFDCNYNAVKDLLKNVTIDVDTRRIECAERGKMIKEAFKSDQTLINYFN</sequence>
<dbReference type="Proteomes" id="UP001153709">
    <property type="component" value="Chromosome 3"/>
</dbReference>
<dbReference type="PANTHER" id="PTHR11567:SF211">
    <property type="entry name" value="PROSTATIC ACID PHOSPHATASE"/>
    <property type="match status" value="1"/>
</dbReference>
<dbReference type="EMBL" id="OU898278">
    <property type="protein sequence ID" value="CAH1276241.1"/>
    <property type="molecule type" value="Genomic_DNA"/>
</dbReference>